<dbReference type="STRING" id="486041.B0DPN8"/>
<name>B0DPN8_LACBS</name>
<dbReference type="EMBL" id="DS547124">
    <property type="protein sequence ID" value="EDR03483.1"/>
    <property type="molecule type" value="Genomic_DNA"/>
</dbReference>
<dbReference type="Proteomes" id="UP000001194">
    <property type="component" value="Unassembled WGS sequence"/>
</dbReference>
<feature type="region of interest" description="Disordered" evidence="1">
    <location>
        <begin position="324"/>
        <end position="348"/>
    </location>
</feature>
<dbReference type="RefSeq" id="XP_001885939.1">
    <property type="nucleotide sequence ID" value="XM_001885904.1"/>
</dbReference>
<proteinExistence type="predicted"/>
<feature type="compositionally biased region" description="Basic and acidic residues" evidence="1">
    <location>
        <begin position="875"/>
        <end position="885"/>
    </location>
</feature>
<dbReference type="InParanoid" id="B0DPN8"/>
<protein>
    <submittedName>
        <fullName evidence="2">Predicted protein</fullName>
    </submittedName>
</protein>
<feature type="region of interest" description="Disordered" evidence="1">
    <location>
        <begin position="579"/>
        <end position="776"/>
    </location>
</feature>
<reference evidence="2 3" key="1">
    <citation type="journal article" date="2008" name="Nature">
        <title>The genome of Laccaria bicolor provides insights into mycorrhizal symbiosis.</title>
        <authorList>
            <person name="Martin F."/>
            <person name="Aerts A."/>
            <person name="Ahren D."/>
            <person name="Brun A."/>
            <person name="Danchin E.G.J."/>
            <person name="Duchaussoy F."/>
            <person name="Gibon J."/>
            <person name="Kohler A."/>
            <person name="Lindquist E."/>
            <person name="Pereda V."/>
            <person name="Salamov A."/>
            <person name="Shapiro H.J."/>
            <person name="Wuyts J."/>
            <person name="Blaudez D."/>
            <person name="Buee M."/>
            <person name="Brokstein P."/>
            <person name="Canbaeck B."/>
            <person name="Cohen D."/>
            <person name="Courty P.E."/>
            <person name="Coutinho P.M."/>
            <person name="Delaruelle C."/>
            <person name="Detter J.C."/>
            <person name="Deveau A."/>
            <person name="DiFazio S."/>
            <person name="Duplessis S."/>
            <person name="Fraissinet-Tachet L."/>
            <person name="Lucic E."/>
            <person name="Frey-Klett P."/>
            <person name="Fourrey C."/>
            <person name="Feussner I."/>
            <person name="Gay G."/>
            <person name="Grimwood J."/>
            <person name="Hoegger P.J."/>
            <person name="Jain P."/>
            <person name="Kilaru S."/>
            <person name="Labbe J."/>
            <person name="Lin Y.C."/>
            <person name="Legue V."/>
            <person name="Le Tacon F."/>
            <person name="Marmeisse R."/>
            <person name="Melayah D."/>
            <person name="Montanini B."/>
            <person name="Muratet M."/>
            <person name="Nehls U."/>
            <person name="Niculita-Hirzel H."/>
            <person name="Oudot-Le Secq M.P."/>
            <person name="Peter M."/>
            <person name="Quesneville H."/>
            <person name="Rajashekar B."/>
            <person name="Reich M."/>
            <person name="Rouhier N."/>
            <person name="Schmutz J."/>
            <person name="Yin T."/>
            <person name="Chalot M."/>
            <person name="Henrissat B."/>
            <person name="Kuees U."/>
            <person name="Lucas S."/>
            <person name="Van de Peer Y."/>
            <person name="Podila G.K."/>
            <person name="Polle A."/>
            <person name="Pukkila P.J."/>
            <person name="Richardson P.M."/>
            <person name="Rouze P."/>
            <person name="Sanders I.R."/>
            <person name="Stajich J.E."/>
            <person name="Tunlid A."/>
            <person name="Tuskan G."/>
            <person name="Grigoriev I.V."/>
        </authorList>
    </citation>
    <scope>NUCLEOTIDE SEQUENCE [LARGE SCALE GENOMIC DNA]</scope>
    <source>
        <strain evidence="3">S238N-H82 / ATCC MYA-4686</strain>
    </source>
</reference>
<feature type="region of interest" description="Disordered" evidence="1">
    <location>
        <begin position="74"/>
        <end position="105"/>
    </location>
</feature>
<keyword evidence="3" id="KW-1185">Reference proteome</keyword>
<organism evidence="3">
    <name type="scientific">Laccaria bicolor (strain S238N-H82 / ATCC MYA-4686)</name>
    <name type="common">Bicoloured deceiver</name>
    <name type="synonym">Laccaria laccata var. bicolor</name>
    <dbReference type="NCBI Taxonomy" id="486041"/>
    <lineage>
        <taxon>Eukaryota</taxon>
        <taxon>Fungi</taxon>
        <taxon>Dikarya</taxon>
        <taxon>Basidiomycota</taxon>
        <taxon>Agaricomycotina</taxon>
        <taxon>Agaricomycetes</taxon>
        <taxon>Agaricomycetidae</taxon>
        <taxon>Agaricales</taxon>
        <taxon>Agaricineae</taxon>
        <taxon>Hydnangiaceae</taxon>
        <taxon>Laccaria</taxon>
    </lineage>
</organism>
<dbReference type="GeneID" id="6081559"/>
<dbReference type="AlphaFoldDB" id="B0DPN8"/>
<feature type="compositionally biased region" description="Pro residues" evidence="1">
    <location>
        <begin position="762"/>
        <end position="776"/>
    </location>
</feature>
<dbReference type="HOGENOM" id="CLU_008395_0_0_1"/>
<feature type="region of interest" description="Disordered" evidence="1">
    <location>
        <begin position="790"/>
        <end position="809"/>
    </location>
</feature>
<feature type="compositionally biased region" description="Polar residues" evidence="1">
    <location>
        <begin position="80"/>
        <end position="96"/>
    </location>
</feature>
<evidence type="ECO:0000313" key="2">
    <source>
        <dbReference type="EMBL" id="EDR03483.1"/>
    </source>
</evidence>
<accession>B0DPN8</accession>
<evidence type="ECO:0000313" key="3">
    <source>
        <dbReference type="Proteomes" id="UP000001194"/>
    </source>
</evidence>
<feature type="compositionally biased region" description="Polar residues" evidence="1">
    <location>
        <begin position="658"/>
        <end position="686"/>
    </location>
</feature>
<sequence>MPRTIAAPKRSTADMTDAQLQAVYQRLNSTLNPFNRVSQALTDIGVLSIESYLSKSSGLEDLDVGFHLQVPQERVASPPRVSQPQQTIKRSSSQSPPVLKDASDSAPVAQLSTVRGVPSKRDYSPITVLHQTCQRAFGTSVNFLTFEFLEDNPQCKQCILTIKRPNGASRSYKTEAVFKKRADAKSEVCGMAIDRGALDFILTGESEVLKAKKGDVDGDSLSGGFVPVLQTLPTPKESEPVKIIEDCCAEWRAGKVKPHWVSLGESKVGHGVRNRYGAALRISLTPHAFRAYSTGSLYASRQEAKAVCAKIALEEGVLEYIKHGNGQTERPKTDNGSDSVKEENVTPEPEAGALSLQEFYASLPQPFPEPVGDKTAYEINGPAWLNTALQTTRGARLMTTFTWITNSSQGVNGCLLRVDRPGESKTYIVDPRFVKRADAKSAVCLLAMSQGLGDYIRSVKQETEQRLSPERRKLAHDKVIPSLTAECNKVRCGNRMVFDFVQERDAFGCTVKIDISPYADQPDVREYSVESMYRNKVDSKLAAVCVAAEQGVYELLKFRGGAQPPPGYRTFWEAVINKSGKRKGPDGDADTEDHERKKRRRNNRGSMEQGEVVDAEVEMAPAKASELEPSSRTPATSSNSIKLEGSVAKDPWKVPRGSVTTVPTSARGSTPTGSTSQGRSDNRNVGGTSGKPDGHPSHPGTSRRHPKQQQQQLPPRPEPLPYDGPYAGPEKMHDRTPPPPARHPPAALYAAGPYGGHQVPYSSPPPVHGHPYIAPPPYYAALTLPTPYTHPPYGYYPQPLGAPPGSYPMHPAPPAGYAPGYAPSVGPMPSPSSAAGLADPYSLGPHSQVYPAYGSPQAHPQGHFHDRHNRSMGRGYERRSQKESRFVGGKRGRYAGQRF</sequence>
<feature type="compositionally biased region" description="Polar residues" evidence="1">
    <location>
        <begin position="628"/>
        <end position="641"/>
    </location>
</feature>
<feature type="region of interest" description="Disordered" evidence="1">
    <location>
        <begin position="847"/>
        <end position="899"/>
    </location>
</feature>
<evidence type="ECO:0000256" key="1">
    <source>
        <dbReference type="SAM" id="MobiDB-lite"/>
    </source>
</evidence>
<gene>
    <name evidence="2" type="ORF">LACBIDRAFT_307219</name>
</gene>
<feature type="compositionally biased region" description="Low complexity" evidence="1">
    <location>
        <begin position="790"/>
        <end position="799"/>
    </location>
</feature>
<dbReference type="KEGG" id="lbc:LACBIDRAFT_307219"/>
<feature type="compositionally biased region" description="Basic and acidic residues" evidence="1">
    <location>
        <begin position="329"/>
        <end position="344"/>
    </location>
</feature>
<dbReference type="OrthoDB" id="3254160at2759"/>
<feature type="compositionally biased region" description="Pro residues" evidence="1">
    <location>
        <begin position="800"/>
        <end position="809"/>
    </location>
</feature>